<keyword evidence="6 7" id="KW-0472">Membrane</keyword>
<evidence type="ECO:0000256" key="3">
    <source>
        <dbReference type="ARBA" id="ARBA00022692"/>
    </source>
</evidence>
<dbReference type="InterPro" id="IPR004841">
    <property type="entry name" value="AA-permease/SLC12A_dom"/>
</dbReference>
<dbReference type="GeneID" id="28769422"/>
<dbReference type="GO" id="GO:0016020">
    <property type="term" value="C:membrane"/>
    <property type="evidence" value="ECO:0007669"/>
    <property type="project" value="UniProtKB-SubCell"/>
</dbReference>
<comment type="subcellular location">
    <subcellularLocation>
        <location evidence="1">Membrane</location>
        <topology evidence="1">Multi-pass membrane protein</topology>
    </subcellularLocation>
</comment>
<dbReference type="PIRSF" id="PIRSF006060">
    <property type="entry name" value="AA_transporter"/>
    <property type="match status" value="1"/>
</dbReference>
<feature type="transmembrane region" description="Helical" evidence="7">
    <location>
        <begin position="170"/>
        <end position="190"/>
    </location>
</feature>
<dbReference type="STRING" id="1460663.A0A177CX34"/>
<feature type="transmembrane region" description="Helical" evidence="7">
    <location>
        <begin position="419"/>
        <end position="440"/>
    </location>
</feature>
<feature type="transmembrane region" description="Helical" evidence="7">
    <location>
        <begin position="387"/>
        <end position="407"/>
    </location>
</feature>
<dbReference type="AlphaFoldDB" id="A0A177CX34"/>
<evidence type="ECO:0000256" key="5">
    <source>
        <dbReference type="ARBA" id="ARBA00022989"/>
    </source>
</evidence>
<dbReference type="PROSITE" id="PS00218">
    <property type="entry name" value="AMINO_ACID_PERMEASE_1"/>
    <property type="match status" value="1"/>
</dbReference>
<evidence type="ECO:0000256" key="6">
    <source>
        <dbReference type="ARBA" id="ARBA00023136"/>
    </source>
</evidence>
<keyword evidence="4" id="KW-0029">Amino-acid transport</keyword>
<evidence type="ECO:0000313" key="9">
    <source>
        <dbReference type="EMBL" id="OAG11420.1"/>
    </source>
</evidence>
<evidence type="ECO:0000313" key="10">
    <source>
        <dbReference type="Proteomes" id="UP000077069"/>
    </source>
</evidence>
<protein>
    <recommendedName>
        <fullName evidence="8">Amino acid permease/ SLC12A domain-containing protein</fullName>
    </recommendedName>
</protein>
<dbReference type="PANTHER" id="PTHR43341:SF35">
    <property type="entry name" value="ACID TRANSPORTER, PUTATIVE-RELATED"/>
    <property type="match status" value="1"/>
</dbReference>
<proteinExistence type="predicted"/>
<dbReference type="Pfam" id="PF00324">
    <property type="entry name" value="AA_permease"/>
    <property type="match status" value="1"/>
</dbReference>
<dbReference type="InterPro" id="IPR004840">
    <property type="entry name" value="Amino_acid_permease_CS"/>
</dbReference>
<dbReference type="OrthoDB" id="3900342at2759"/>
<evidence type="ECO:0000256" key="4">
    <source>
        <dbReference type="ARBA" id="ARBA00022970"/>
    </source>
</evidence>
<gene>
    <name evidence="9" type="ORF">CC84DRAFT_36599</name>
</gene>
<dbReference type="PANTHER" id="PTHR43341">
    <property type="entry name" value="AMINO ACID PERMEASE"/>
    <property type="match status" value="1"/>
</dbReference>
<dbReference type="EMBL" id="KV441548">
    <property type="protein sequence ID" value="OAG11420.1"/>
    <property type="molecule type" value="Genomic_DNA"/>
</dbReference>
<dbReference type="Gene3D" id="1.20.1740.10">
    <property type="entry name" value="Amino acid/polyamine transporter I"/>
    <property type="match status" value="1"/>
</dbReference>
<feature type="transmembrane region" description="Helical" evidence="7">
    <location>
        <begin position="144"/>
        <end position="164"/>
    </location>
</feature>
<keyword evidence="10" id="KW-1185">Reference proteome</keyword>
<name>A0A177CX34_9PLEO</name>
<feature type="transmembrane region" description="Helical" evidence="7">
    <location>
        <begin position="39"/>
        <end position="60"/>
    </location>
</feature>
<dbReference type="InParanoid" id="A0A177CX34"/>
<keyword evidence="3 7" id="KW-0812">Transmembrane</keyword>
<feature type="domain" description="Amino acid permease/ SLC12A" evidence="8">
    <location>
        <begin position="16"/>
        <end position="440"/>
    </location>
</feature>
<evidence type="ECO:0000256" key="2">
    <source>
        <dbReference type="ARBA" id="ARBA00022448"/>
    </source>
</evidence>
<feature type="transmembrane region" description="Helical" evidence="7">
    <location>
        <begin position="16"/>
        <end position="33"/>
    </location>
</feature>
<evidence type="ECO:0000259" key="8">
    <source>
        <dbReference type="Pfam" id="PF00324"/>
    </source>
</evidence>
<organism evidence="9 10">
    <name type="scientific">Paraphaeosphaeria sporulosa</name>
    <dbReference type="NCBI Taxonomy" id="1460663"/>
    <lineage>
        <taxon>Eukaryota</taxon>
        <taxon>Fungi</taxon>
        <taxon>Dikarya</taxon>
        <taxon>Ascomycota</taxon>
        <taxon>Pezizomycotina</taxon>
        <taxon>Dothideomycetes</taxon>
        <taxon>Pleosporomycetidae</taxon>
        <taxon>Pleosporales</taxon>
        <taxon>Massarineae</taxon>
        <taxon>Didymosphaeriaceae</taxon>
        <taxon>Paraphaeosphaeria</taxon>
    </lineage>
</organism>
<reference evidence="9 10" key="1">
    <citation type="submission" date="2016-05" db="EMBL/GenBank/DDBJ databases">
        <title>Comparative analysis of secretome profiles of manganese(II)-oxidizing ascomycete fungi.</title>
        <authorList>
            <consortium name="DOE Joint Genome Institute"/>
            <person name="Zeiner C.A."/>
            <person name="Purvine S.O."/>
            <person name="Zink E.M."/>
            <person name="Wu S."/>
            <person name="Pasa-Tolic L."/>
            <person name="Chaput D.L."/>
            <person name="Haridas S."/>
            <person name="Grigoriev I.V."/>
            <person name="Santelli C.M."/>
            <person name="Hansel C.M."/>
        </authorList>
    </citation>
    <scope>NUCLEOTIDE SEQUENCE [LARGE SCALE GENOMIC DNA]</scope>
    <source>
        <strain evidence="9 10">AP3s5-JAC2a</strain>
    </source>
</reference>
<keyword evidence="5 7" id="KW-1133">Transmembrane helix</keyword>
<evidence type="ECO:0000256" key="7">
    <source>
        <dbReference type="SAM" id="Phobius"/>
    </source>
</evidence>
<sequence>MAKGTFLRQTLNERQVNMMAFSACIGFGLFLHTGEVLNVAGPGLAVVAFLLATSVFWCVVSCLGEMTALFPVQGPLFEFPARYLDDAVGYAVGWMAWFSWAVTISNQALAVAAQWRFRVPASYLLQVRYPDAELGWGTESASPAVWVIITLLIVLGVNVLPVRWYGRAEYVFGCLKMGFICGLILFNVILATREGTRRGDSFWTWNHPYHYAAPNYTIHPTSPAPIVVTGDSGRALSLWAGVTTSFFAFTGFEIIALSAAENKDLETYETIKLGSRKLTLRLGLLYILATFTASLVVPYDDPMLQDTRTGHTLGGQHSVFIIAAVRAGLRGFPTFFNAFFIFSATTSAINGVYVSSRLLHALAGIPEAWPRPLHGIRRTLASTSAHGVPLAAVFYSWLFGLLAFLALRPLPGKVHARLVEFVTVQCLVCYGAICLSYTQFYGVLSRVVKDPGDVGISAEQRSAYDRDNTYYPYRTFGQRARAWYGVVFCGLLVVGNKWTAFIKPFDTADFLASYSVVSVLVS</sequence>
<dbReference type="InterPro" id="IPR050524">
    <property type="entry name" value="APC_YAT"/>
</dbReference>
<accession>A0A177CX34</accession>
<keyword evidence="2" id="KW-0813">Transport</keyword>
<feature type="transmembrane region" description="Helical" evidence="7">
    <location>
        <begin position="336"/>
        <end position="354"/>
    </location>
</feature>
<feature type="transmembrane region" description="Helical" evidence="7">
    <location>
        <begin position="482"/>
        <end position="501"/>
    </location>
</feature>
<dbReference type="Proteomes" id="UP000077069">
    <property type="component" value="Unassembled WGS sequence"/>
</dbReference>
<dbReference type="GO" id="GO:0015171">
    <property type="term" value="F:amino acid transmembrane transporter activity"/>
    <property type="evidence" value="ECO:0007669"/>
    <property type="project" value="TreeGrafter"/>
</dbReference>
<dbReference type="RefSeq" id="XP_018041785.1">
    <property type="nucleotide sequence ID" value="XM_018185936.1"/>
</dbReference>
<feature type="transmembrane region" description="Helical" evidence="7">
    <location>
        <begin position="278"/>
        <end position="299"/>
    </location>
</feature>
<evidence type="ECO:0000256" key="1">
    <source>
        <dbReference type="ARBA" id="ARBA00004141"/>
    </source>
</evidence>